<feature type="non-terminal residue" evidence="1">
    <location>
        <position position="1"/>
    </location>
</feature>
<evidence type="ECO:0000313" key="1">
    <source>
        <dbReference type="EMBL" id="KIL55995.1"/>
    </source>
</evidence>
<dbReference type="OrthoDB" id="2677917at2759"/>
<dbReference type="STRING" id="946122.A0A0C2S044"/>
<organism evidence="1 2">
    <name type="scientific">Amanita muscaria (strain Koide BX008)</name>
    <dbReference type="NCBI Taxonomy" id="946122"/>
    <lineage>
        <taxon>Eukaryota</taxon>
        <taxon>Fungi</taxon>
        <taxon>Dikarya</taxon>
        <taxon>Basidiomycota</taxon>
        <taxon>Agaricomycotina</taxon>
        <taxon>Agaricomycetes</taxon>
        <taxon>Agaricomycetidae</taxon>
        <taxon>Agaricales</taxon>
        <taxon>Pluteineae</taxon>
        <taxon>Amanitaceae</taxon>
        <taxon>Amanita</taxon>
    </lineage>
</organism>
<protein>
    <submittedName>
        <fullName evidence="1">Uncharacterized protein</fullName>
    </submittedName>
</protein>
<dbReference type="HOGENOM" id="CLU_087375_2_0_1"/>
<evidence type="ECO:0000313" key="2">
    <source>
        <dbReference type="Proteomes" id="UP000054549"/>
    </source>
</evidence>
<dbReference type="Proteomes" id="UP000054549">
    <property type="component" value="Unassembled WGS sequence"/>
</dbReference>
<keyword evidence="2" id="KW-1185">Reference proteome</keyword>
<dbReference type="InParanoid" id="A0A0C2S044"/>
<dbReference type="AlphaFoldDB" id="A0A0C2S044"/>
<sequence length="174" mass="19867">DRLSKKWNTSIYAFFKRRPTIEYKGKDRIHAFECIATSCKGKGKNQRFVRRNLGTRNSTSTSNLRKHAILCWGKEVVEATSQAKSVDDARTVLKGKQSNLRDGTIVLEFEHMGHGKEKYSHRPPLKIETRAHHVLWMAESKRPFNLVVDSGYLRLMMSEISGAGYNQSQIVTGL</sequence>
<reference evidence="1 2" key="1">
    <citation type="submission" date="2014-04" db="EMBL/GenBank/DDBJ databases">
        <title>Evolutionary Origins and Diversification of the Mycorrhizal Mutualists.</title>
        <authorList>
            <consortium name="DOE Joint Genome Institute"/>
            <consortium name="Mycorrhizal Genomics Consortium"/>
            <person name="Kohler A."/>
            <person name="Kuo A."/>
            <person name="Nagy L.G."/>
            <person name="Floudas D."/>
            <person name="Copeland A."/>
            <person name="Barry K.W."/>
            <person name="Cichocki N."/>
            <person name="Veneault-Fourrey C."/>
            <person name="LaButti K."/>
            <person name="Lindquist E.A."/>
            <person name="Lipzen A."/>
            <person name="Lundell T."/>
            <person name="Morin E."/>
            <person name="Murat C."/>
            <person name="Riley R."/>
            <person name="Ohm R."/>
            <person name="Sun H."/>
            <person name="Tunlid A."/>
            <person name="Henrissat B."/>
            <person name="Grigoriev I.V."/>
            <person name="Hibbett D.S."/>
            <person name="Martin F."/>
        </authorList>
    </citation>
    <scope>NUCLEOTIDE SEQUENCE [LARGE SCALE GENOMIC DNA]</scope>
    <source>
        <strain evidence="1 2">Koide BX008</strain>
    </source>
</reference>
<name>A0A0C2S044_AMAMK</name>
<proteinExistence type="predicted"/>
<dbReference type="EMBL" id="KN818456">
    <property type="protein sequence ID" value="KIL55995.1"/>
    <property type="molecule type" value="Genomic_DNA"/>
</dbReference>
<accession>A0A0C2S044</accession>
<gene>
    <name evidence="1" type="ORF">M378DRAFT_89995</name>
</gene>